<dbReference type="AlphaFoldDB" id="A0A7Y6UQY5"/>
<dbReference type="InterPro" id="IPR051016">
    <property type="entry name" value="Diverse_Substrate_AcTransf"/>
</dbReference>
<evidence type="ECO:0000259" key="3">
    <source>
        <dbReference type="PROSITE" id="PS51186"/>
    </source>
</evidence>
<dbReference type="PANTHER" id="PTHR10545">
    <property type="entry name" value="DIAMINE N-ACETYLTRANSFERASE"/>
    <property type="match status" value="1"/>
</dbReference>
<protein>
    <submittedName>
        <fullName evidence="4">GNAT family N-acetyltransferase</fullName>
    </submittedName>
</protein>
<keyword evidence="2" id="KW-0012">Acyltransferase</keyword>
<dbReference type="GO" id="GO:0008080">
    <property type="term" value="F:N-acetyltransferase activity"/>
    <property type="evidence" value="ECO:0007669"/>
    <property type="project" value="TreeGrafter"/>
</dbReference>
<organism evidence="4 5">
    <name type="scientific">Ensifer oleiphilus</name>
    <dbReference type="NCBI Taxonomy" id="2742698"/>
    <lineage>
        <taxon>Bacteria</taxon>
        <taxon>Pseudomonadati</taxon>
        <taxon>Pseudomonadota</taxon>
        <taxon>Alphaproteobacteria</taxon>
        <taxon>Hyphomicrobiales</taxon>
        <taxon>Rhizobiaceae</taxon>
        <taxon>Sinorhizobium/Ensifer group</taxon>
        <taxon>Ensifer</taxon>
    </lineage>
</organism>
<dbReference type="InterPro" id="IPR016181">
    <property type="entry name" value="Acyl_CoA_acyltransferase"/>
</dbReference>
<evidence type="ECO:0000256" key="2">
    <source>
        <dbReference type="ARBA" id="ARBA00023315"/>
    </source>
</evidence>
<sequence length="169" mass="18529">MIVTTTQSLTADIRIRTGEIGDAETIHATIQAMGRGLDMAGKVTCTVDDYRQFGFGPDAAFSSLIAEVDGGFAGLCLFFPIFSTWRGRPGVFIQDVYVDDRFRGLGIGERLLREVAAWSKARGGDYLRLEVDVENVAAQRLYERLGITWQTKDRAHAAYGDAFVALAGK</sequence>
<dbReference type="InterPro" id="IPR000182">
    <property type="entry name" value="GNAT_dom"/>
</dbReference>
<dbReference type="Pfam" id="PF00583">
    <property type="entry name" value="Acetyltransf_1"/>
    <property type="match status" value="1"/>
</dbReference>
<comment type="caution">
    <text evidence="4">The sequence shown here is derived from an EMBL/GenBank/DDBJ whole genome shotgun (WGS) entry which is preliminary data.</text>
</comment>
<dbReference type="Gene3D" id="3.40.630.30">
    <property type="match status" value="1"/>
</dbReference>
<evidence type="ECO:0000313" key="5">
    <source>
        <dbReference type="Proteomes" id="UP000520198"/>
    </source>
</evidence>
<keyword evidence="1 4" id="KW-0808">Transferase</keyword>
<dbReference type="PROSITE" id="PS51186">
    <property type="entry name" value="GNAT"/>
    <property type="match status" value="1"/>
</dbReference>
<dbReference type="CDD" id="cd04301">
    <property type="entry name" value="NAT_SF"/>
    <property type="match status" value="1"/>
</dbReference>
<dbReference type="SUPFAM" id="SSF55729">
    <property type="entry name" value="Acyl-CoA N-acyltransferases (Nat)"/>
    <property type="match status" value="1"/>
</dbReference>
<evidence type="ECO:0000256" key="1">
    <source>
        <dbReference type="ARBA" id="ARBA00022679"/>
    </source>
</evidence>
<proteinExistence type="predicted"/>
<gene>
    <name evidence="4" type="ORF">HT585_29420</name>
</gene>
<keyword evidence="5" id="KW-1185">Reference proteome</keyword>
<feature type="domain" description="N-acetyltransferase" evidence="3">
    <location>
        <begin position="13"/>
        <end position="166"/>
    </location>
</feature>
<accession>A0A7Y6UQY5</accession>
<dbReference type="RefSeq" id="WP_176356336.1">
    <property type="nucleotide sequence ID" value="NZ_JABWDU010000012.1"/>
</dbReference>
<dbReference type="PANTHER" id="PTHR10545:SF29">
    <property type="entry name" value="GH14572P-RELATED"/>
    <property type="match status" value="1"/>
</dbReference>
<name>A0A7Y6UQY5_9HYPH</name>
<dbReference type="EMBL" id="JABWDU010000012">
    <property type="protein sequence ID" value="NVD42990.1"/>
    <property type="molecule type" value="Genomic_DNA"/>
</dbReference>
<reference evidence="4 5" key="1">
    <citation type="submission" date="2020-06" db="EMBL/GenBank/DDBJ databases">
        <authorList>
            <person name="Grouzdev D.S."/>
        </authorList>
    </citation>
    <scope>NUCLEOTIDE SEQUENCE [LARGE SCALE GENOMIC DNA]</scope>
    <source>
        <strain evidence="4 5">HO-A22</strain>
    </source>
</reference>
<dbReference type="Proteomes" id="UP000520198">
    <property type="component" value="Unassembled WGS sequence"/>
</dbReference>
<evidence type="ECO:0000313" key="4">
    <source>
        <dbReference type="EMBL" id="NVD42990.1"/>
    </source>
</evidence>